<feature type="transmembrane region" description="Helical" evidence="6">
    <location>
        <begin position="83"/>
        <end position="101"/>
    </location>
</feature>
<proteinExistence type="predicted"/>
<keyword evidence="4 6" id="KW-0472">Membrane</keyword>
<dbReference type="PANTHER" id="PTHR10361">
    <property type="entry name" value="SODIUM-BILE ACID COTRANSPORTER"/>
    <property type="match status" value="1"/>
</dbReference>
<protein>
    <submittedName>
        <fullName evidence="7">Sodium-dependent transporter</fullName>
    </submittedName>
</protein>
<evidence type="ECO:0000313" key="7">
    <source>
        <dbReference type="EMBL" id="CAA9309679.1"/>
    </source>
</evidence>
<evidence type="ECO:0000256" key="4">
    <source>
        <dbReference type="ARBA" id="ARBA00023136"/>
    </source>
</evidence>
<keyword evidence="2 6" id="KW-0812">Transmembrane</keyword>
<dbReference type="Gene3D" id="1.20.1530.20">
    <property type="match status" value="1"/>
</dbReference>
<evidence type="ECO:0000256" key="6">
    <source>
        <dbReference type="SAM" id="Phobius"/>
    </source>
</evidence>
<feature type="transmembrane region" description="Helical" evidence="6">
    <location>
        <begin position="54"/>
        <end position="71"/>
    </location>
</feature>
<organism evidence="7">
    <name type="scientific">uncultured Cytophagales bacterium</name>
    <dbReference type="NCBI Taxonomy" id="158755"/>
    <lineage>
        <taxon>Bacteria</taxon>
        <taxon>Pseudomonadati</taxon>
        <taxon>Bacteroidota</taxon>
        <taxon>Sphingobacteriia</taxon>
        <taxon>Sphingobacteriales</taxon>
        <taxon>environmental samples</taxon>
    </lineage>
</organism>
<feature type="compositionally biased region" description="Basic and acidic residues" evidence="5">
    <location>
        <begin position="358"/>
        <end position="370"/>
    </location>
</feature>
<dbReference type="PANTHER" id="PTHR10361:SF28">
    <property type="entry name" value="P3 PROTEIN-RELATED"/>
    <property type="match status" value="1"/>
</dbReference>
<feature type="transmembrane region" description="Helical" evidence="6">
    <location>
        <begin position="169"/>
        <end position="190"/>
    </location>
</feature>
<feature type="transmembrane region" description="Helical" evidence="6">
    <location>
        <begin position="31"/>
        <end position="47"/>
    </location>
</feature>
<sequence>MYKLLLAASLSCAVIAGVLLAMGNGPAAGPALFLFFALLALAVRGFAAFRGFAYTLWIFAAVTISMFYPQYFIQVGDFQLKKLIVPLLQLIMFGMGTAMSLGDFAAVIKTPRYVIIGVLCQFTIMPTLGFALANAFAFPPEIAAGVVLIGCAPSGLASNVMSYLAKANLALSITITALATLMSPFVTPVLMQLLGGQYVQVDVWTMMWDIIKMVIIPIVAGLVFNRLARGKAKWLDEAMPLVSMVGIAFIITIITAAGRGSLLTIGPALIAAAFLHNTGGYLLGYWSARLLRMDERSCRTVALEVGMQNGGLASAIALQMGKVATVGLAPAVFGPLMNVTGSALATWWGNHPPPDTEPEARRPEEGRRETGGGVPVQRAVPDTPIP</sequence>
<feature type="transmembrane region" description="Helical" evidence="6">
    <location>
        <begin position="264"/>
        <end position="286"/>
    </location>
</feature>
<feature type="transmembrane region" description="Helical" evidence="6">
    <location>
        <begin position="210"/>
        <end position="228"/>
    </location>
</feature>
<dbReference type="EMBL" id="CADCTQ010000505">
    <property type="protein sequence ID" value="CAA9309679.1"/>
    <property type="molecule type" value="Genomic_DNA"/>
</dbReference>
<comment type="subcellular location">
    <subcellularLocation>
        <location evidence="1">Membrane</location>
        <topology evidence="1">Multi-pass membrane protein</topology>
    </subcellularLocation>
</comment>
<feature type="transmembrane region" description="Helical" evidence="6">
    <location>
        <begin position="113"/>
        <end position="136"/>
    </location>
</feature>
<gene>
    <name evidence="7" type="ORF">AVDCRST_MAG56-6178</name>
</gene>
<dbReference type="InterPro" id="IPR002657">
    <property type="entry name" value="BilAc:Na_symport/Acr3"/>
</dbReference>
<evidence type="ECO:0000256" key="1">
    <source>
        <dbReference type="ARBA" id="ARBA00004141"/>
    </source>
</evidence>
<reference evidence="7" key="1">
    <citation type="submission" date="2020-02" db="EMBL/GenBank/DDBJ databases">
        <authorList>
            <person name="Meier V. D."/>
        </authorList>
    </citation>
    <scope>NUCLEOTIDE SEQUENCE</scope>
    <source>
        <strain evidence="7">AVDCRST_MAG56</strain>
    </source>
</reference>
<feature type="region of interest" description="Disordered" evidence="5">
    <location>
        <begin position="347"/>
        <end position="386"/>
    </location>
</feature>
<evidence type="ECO:0000256" key="3">
    <source>
        <dbReference type="ARBA" id="ARBA00022989"/>
    </source>
</evidence>
<dbReference type="Pfam" id="PF01758">
    <property type="entry name" value="SBF"/>
    <property type="match status" value="1"/>
</dbReference>
<evidence type="ECO:0000256" key="5">
    <source>
        <dbReference type="SAM" id="MobiDB-lite"/>
    </source>
</evidence>
<feature type="transmembrane region" description="Helical" evidence="6">
    <location>
        <begin position="240"/>
        <end position="258"/>
    </location>
</feature>
<dbReference type="InterPro" id="IPR004710">
    <property type="entry name" value="Bilac:Na_transpt"/>
</dbReference>
<dbReference type="AlphaFoldDB" id="A0A6J4KLX3"/>
<evidence type="ECO:0000256" key="2">
    <source>
        <dbReference type="ARBA" id="ARBA00022692"/>
    </source>
</evidence>
<feature type="transmembrane region" description="Helical" evidence="6">
    <location>
        <begin position="142"/>
        <end position="162"/>
    </location>
</feature>
<accession>A0A6J4KLX3</accession>
<dbReference type="GO" id="GO:0016020">
    <property type="term" value="C:membrane"/>
    <property type="evidence" value="ECO:0007669"/>
    <property type="project" value="UniProtKB-SubCell"/>
</dbReference>
<dbReference type="InterPro" id="IPR038770">
    <property type="entry name" value="Na+/solute_symporter_sf"/>
</dbReference>
<keyword evidence="3 6" id="KW-1133">Transmembrane helix</keyword>
<name>A0A6J4KLX3_9SPHI</name>